<feature type="domain" description="HTH tetR-type" evidence="5">
    <location>
        <begin position="17"/>
        <end position="77"/>
    </location>
</feature>
<accession>W4L6A3</accession>
<name>W4L6A3_9BACT</name>
<evidence type="ECO:0000313" key="6">
    <source>
        <dbReference type="EMBL" id="ETW92846.1"/>
    </source>
</evidence>
<dbReference type="PROSITE" id="PS50977">
    <property type="entry name" value="HTH_TETR_2"/>
    <property type="match status" value="1"/>
</dbReference>
<dbReference type="Proteomes" id="UP000019140">
    <property type="component" value="Unassembled WGS sequence"/>
</dbReference>
<dbReference type="SUPFAM" id="SSF46689">
    <property type="entry name" value="Homeodomain-like"/>
    <property type="match status" value="1"/>
</dbReference>
<dbReference type="GO" id="GO:0000976">
    <property type="term" value="F:transcription cis-regulatory region binding"/>
    <property type="evidence" value="ECO:0007669"/>
    <property type="project" value="TreeGrafter"/>
</dbReference>
<evidence type="ECO:0000313" key="7">
    <source>
        <dbReference type="Proteomes" id="UP000019140"/>
    </source>
</evidence>
<evidence type="ECO:0000256" key="3">
    <source>
        <dbReference type="ARBA" id="ARBA00023163"/>
    </source>
</evidence>
<organism evidence="6 7">
    <name type="scientific">Candidatus Entotheonella gemina</name>
    <dbReference type="NCBI Taxonomy" id="1429439"/>
    <lineage>
        <taxon>Bacteria</taxon>
        <taxon>Pseudomonadati</taxon>
        <taxon>Nitrospinota/Tectimicrobiota group</taxon>
        <taxon>Candidatus Tectimicrobiota</taxon>
        <taxon>Candidatus Entotheonellia</taxon>
        <taxon>Candidatus Entotheonellales</taxon>
        <taxon>Candidatus Entotheonellaceae</taxon>
        <taxon>Candidatus Entotheonella</taxon>
    </lineage>
</organism>
<protein>
    <recommendedName>
        <fullName evidence="5">HTH tetR-type domain-containing protein</fullName>
    </recommendedName>
</protein>
<evidence type="ECO:0000259" key="5">
    <source>
        <dbReference type="PROSITE" id="PS50977"/>
    </source>
</evidence>
<comment type="caution">
    <text evidence="6">The sequence shown here is derived from an EMBL/GenBank/DDBJ whole genome shotgun (WGS) entry which is preliminary data.</text>
</comment>
<sequence length="229" mass="24970">QLCFTFSACTPLMLHMATWKMGTRPSGQRLLSERSYDGITLQEVARGARCSIGAFYHHFTNKDVFYTALVERSVTEVREELFIKLGAERFSGMPIAAVMHAVVGFVAEAFRTHQGVVRAVQKTAMDAPEAWNPIRELGSDITDHVSALLTSEAVPGGGHHNSVAVAFAMQLIYSTLLNAVINHPGEQADLERPGPLRLESDEIVHHLTHAAVQYLAAPISPASEPGQPD</sequence>
<proteinExistence type="predicted"/>
<keyword evidence="3" id="KW-0804">Transcription</keyword>
<dbReference type="GO" id="GO:0003700">
    <property type="term" value="F:DNA-binding transcription factor activity"/>
    <property type="evidence" value="ECO:0007669"/>
    <property type="project" value="TreeGrafter"/>
</dbReference>
<feature type="non-terminal residue" evidence="6">
    <location>
        <position position="1"/>
    </location>
</feature>
<keyword evidence="1" id="KW-0805">Transcription regulation</keyword>
<dbReference type="InterPro" id="IPR009057">
    <property type="entry name" value="Homeodomain-like_sf"/>
</dbReference>
<dbReference type="HOGENOM" id="CLU_1206970_0_0_7"/>
<keyword evidence="2 4" id="KW-0238">DNA-binding</keyword>
<dbReference type="InterPro" id="IPR050109">
    <property type="entry name" value="HTH-type_TetR-like_transc_reg"/>
</dbReference>
<feature type="DNA-binding region" description="H-T-H motif" evidence="4">
    <location>
        <begin position="40"/>
        <end position="59"/>
    </location>
</feature>
<dbReference type="EMBL" id="AZHX01002778">
    <property type="protein sequence ID" value="ETW92846.1"/>
    <property type="molecule type" value="Genomic_DNA"/>
</dbReference>
<gene>
    <name evidence="6" type="ORF">ETSY2_52480</name>
</gene>
<evidence type="ECO:0000256" key="4">
    <source>
        <dbReference type="PROSITE-ProRule" id="PRU00335"/>
    </source>
</evidence>
<dbReference type="Pfam" id="PF00440">
    <property type="entry name" value="TetR_N"/>
    <property type="match status" value="1"/>
</dbReference>
<dbReference type="Gene3D" id="1.10.357.10">
    <property type="entry name" value="Tetracycline Repressor, domain 2"/>
    <property type="match status" value="1"/>
</dbReference>
<keyword evidence="7" id="KW-1185">Reference proteome</keyword>
<evidence type="ECO:0000256" key="1">
    <source>
        <dbReference type="ARBA" id="ARBA00023015"/>
    </source>
</evidence>
<evidence type="ECO:0000256" key="2">
    <source>
        <dbReference type="ARBA" id="ARBA00023125"/>
    </source>
</evidence>
<dbReference type="PANTHER" id="PTHR30055:SF234">
    <property type="entry name" value="HTH-TYPE TRANSCRIPTIONAL REGULATOR BETI"/>
    <property type="match status" value="1"/>
</dbReference>
<dbReference type="InterPro" id="IPR001647">
    <property type="entry name" value="HTH_TetR"/>
</dbReference>
<dbReference type="PANTHER" id="PTHR30055">
    <property type="entry name" value="HTH-TYPE TRANSCRIPTIONAL REGULATOR RUTR"/>
    <property type="match status" value="1"/>
</dbReference>
<dbReference type="AlphaFoldDB" id="W4L6A3"/>
<reference evidence="6 7" key="1">
    <citation type="journal article" date="2014" name="Nature">
        <title>An environmental bacterial taxon with a large and distinct metabolic repertoire.</title>
        <authorList>
            <person name="Wilson M.C."/>
            <person name="Mori T."/>
            <person name="Ruckert C."/>
            <person name="Uria A.R."/>
            <person name="Helf M.J."/>
            <person name="Takada K."/>
            <person name="Gernert C."/>
            <person name="Steffens U.A."/>
            <person name="Heycke N."/>
            <person name="Schmitt S."/>
            <person name="Rinke C."/>
            <person name="Helfrich E.J."/>
            <person name="Brachmann A.O."/>
            <person name="Gurgui C."/>
            <person name="Wakimoto T."/>
            <person name="Kracht M."/>
            <person name="Crusemann M."/>
            <person name="Hentschel U."/>
            <person name="Abe I."/>
            <person name="Matsunaga S."/>
            <person name="Kalinowski J."/>
            <person name="Takeyama H."/>
            <person name="Piel J."/>
        </authorList>
    </citation>
    <scope>NUCLEOTIDE SEQUENCE [LARGE SCALE GENOMIC DNA]</scope>
    <source>
        <strain evidence="7">TSY2</strain>
    </source>
</reference>